<dbReference type="RefSeq" id="WP_153402430.1">
    <property type="nucleotide sequence ID" value="NZ_ML762427.1"/>
</dbReference>
<keyword evidence="4" id="KW-1185">Reference proteome</keyword>
<feature type="transmembrane region" description="Helical" evidence="2">
    <location>
        <begin position="6"/>
        <end position="23"/>
    </location>
</feature>
<keyword evidence="2" id="KW-1133">Transmembrane helix</keyword>
<dbReference type="AlphaFoldDB" id="A0A7C8GTZ5"/>
<evidence type="ECO:0000313" key="4">
    <source>
        <dbReference type="Proteomes" id="UP000480246"/>
    </source>
</evidence>
<sequence>MGSLIIYLIIIIFAVIVVVNLSNRHTAKENSQITSMARIKDELETNIAPGQFVFQANIEGIDELESKLHRSFTDTYISQIKQKYVDENSENTERHFTWLFYELKRFYFMAAIFKEIPMYNLDIDDIWHKMIMYTRDYQSFCHDFIGDLIHHQPNAADDDGKDPDKRALFEFYYSVLFEVDEKTAFWHNPFYRYRLDDQVRRDFQREGIAFLLEKYFRETDDPLLYKVQTGLIEYIQSNDQIFDEMDRNYTKKKNKKDVAAPADSSGAVIFAGGADNTHDSSDSSGGGDSSSSCGSSCGSGCGGN</sequence>
<feature type="region of interest" description="Disordered" evidence="1">
    <location>
        <begin position="270"/>
        <end position="304"/>
    </location>
</feature>
<keyword evidence="2" id="KW-0472">Membrane</keyword>
<organism evidence="3 4">
    <name type="scientific">Gracilibacillus oryzae</name>
    <dbReference type="NCBI Taxonomy" id="1672701"/>
    <lineage>
        <taxon>Bacteria</taxon>
        <taxon>Bacillati</taxon>
        <taxon>Bacillota</taxon>
        <taxon>Bacilli</taxon>
        <taxon>Bacillales</taxon>
        <taxon>Bacillaceae</taxon>
        <taxon>Gracilibacillus</taxon>
    </lineage>
</organism>
<evidence type="ECO:0000256" key="1">
    <source>
        <dbReference type="SAM" id="MobiDB-lite"/>
    </source>
</evidence>
<accession>A0A7C8GTZ5</accession>
<reference evidence="3 4" key="1">
    <citation type="submission" date="2019-10" db="EMBL/GenBank/DDBJ databases">
        <title>Gracilibacillus sp. nov. isolated from rice seeds.</title>
        <authorList>
            <person name="He S."/>
        </authorList>
    </citation>
    <scope>NUCLEOTIDE SEQUENCE [LARGE SCALE GENOMIC DNA]</scope>
    <source>
        <strain evidence="3 4">TD8</strain>
    </source>
</reference>
<dbReference type="Proteomes" id="UP000480246">
    <property type="component" value="Unassembled WGS sequence"/>
</dbReference>
<protein>
    <submittedName>
        <fullName evidence="3">Uncharacterized protein</fullName>
    </submittedName>
</protein>
<dbReference type="OrthoDB" id="71172at2"/>
<comment type="caution">
    <text evidence="3">The sequence shown here is derived from an EMBL/GenBank/DDBJ whole genome shotgun (WGS) entry which is preliminary data.</text>
</comment>
<evidence type="ECO:0000313" key="3">
    <source>
        <dbReference type="EMBL" id="KAB8137822.1"/>
    </source>
</evidence>
<keyword evidence="2" id="KW-0812">Transmembrane</keyword>
<proteinExistence type="predicted"/>
<gene>
    <name evidence="3" type="ORF">F9U64_07760</name>
</gene>
<dbReference type="EMBL" id="WEID01000035">
    <property type="protein sequence ID" value="KAB8137822.1"/>
    <property type="molecule type" value="Genomic_DNA"/>
</dbReference>
<evidence type="ECO:0000256" key="2">
    <source>
        <dbReference type="SAM" id="Phobius"/>
    </source>
</evidence>
<name>A0A7C8GTZ5_9BACI</name>